<reference evidence="1" key="1">
    <citation type="journal article" date="2023" name="Mol. Biol. Evol.">
        <title>Third-Generation Sequencing Reveals the Adaptive Role of the Epigenome in Three Deep-Sea Polychaetes.</title>
        <authorList>
            <person name="Perez M."/>
            <person name="Aroh O."/>
            <person name="Sun Y."/>
            <person name="Lan Y."/>
            <person name="Juniper S.K."/>
            <person name="Young C.R."/>
            <person name="Angers B."/>
            <person name="Qian P.Y."/>
        </authorList>
    </citation>
    <scope>NUCLEOTIDE SEQUENCE</scope>
    <source>
        <strain evidence="1">P08H-3</strain>
    </source>
</reference>
<protein>
    <submittedName>
        <fullName evidence="1">Uncharacterized protein</fullName>
    </submittedName>
</protein>
<name>A0AAD9MTJ5_9ANNE</name>
<dbReference type="Proteomes" id="UP001208570">
    <property type="component" value="Unassembled WGS sequence"/>
</dbReference>
<proteinExistence type="predicted"/>
<dbReference type="EMBL" id="JAODUP010000691">
    <property type="protein sequence ID" value="KAK2145267.1"/>
    <property type="molecule type" value="Genomic_DNA"/>
</dbReference>
<sequence>VTTLHAATDYSCLCETCNCDKATTSGDVHHEPASQGRLCCHHAINKEFIGTIQNPEICSRFLRMPCGGLLKAYFLAWSIRGVHFTWHKPFGAISKKGCRAHTQTTKGHTSSFAK</sequence>
<evidence type="ECO:0000313" key="1">
    <source>
        <dbReference type="EMBL" id="KAK2145267.1"/>
    </source>
</evidence>
<evidence type="ECO:0000313" key="2">
    <source>
        <dbReference type="Proteomes" id="UP001208570"/>
    </source>
</evidence>
<keyword evidence="2" id="KW-1185">Reference proteome</keyword>
<comment type="caution">
    <text evidence="1">The sequence shown here is derived from an EMBL/GenBank/DDBJ whole genome shotgun (WGS) entry which is preliminary data.</text>
</comment>
<feature type="non-terminal residue" evidence="1">
    <location>
        <position position="1"/>
    </location>
</feature>
<gene>
    <name evidence="1" type="ORF">LSH36_691g01009</name>
</gene>
<dbReference type="AlphaFoldDB" id="A0AAD9MTJ5"/>
<organism evidence="1 2">
    <name type="scientific">Paralvinella palmiformis</name>
    <dbReference type="NCBI Taxonomy" id="53620"/>
    <lineage>
        <taxon>Eukaryota</taxon>
        <taxon>Metazoa</taxon>
        <taxon>Spiralia</taxon>
        <taxon>Lophotrochozoa</taxon>
        <taxon>Annelida</taxon>
        <taxon>Polychaeta</taxon>
        <taxon>Sedentaria</taxon>
        <taxon>Canalipalpata</taxon>
        <taxon>Terebellida</taxon>
        <taxon>Terebelliformia</taxon>
        <taxon>Alvinellidae</taxon>
        <taxon>Paralvinella</taxon>
    </lineage>
</organism>
<accession>A0AAD9MTJ5</accession>